<dbReference type="eggNOG" id="KOG0713">
    <property type="taxonomic scope" value="Eukaryota"/>
</dbReference>
<dbReference type="PANTHER" id="PTHR44360:SF1">
    <property type="entry name" value="DNAJ HOMOLOG SUBFAMILY B MEMBER 9"/>
    <property type="match status" value="1"/>
</dbReference>
<dbReference type="RefSeq" id="XP_005827899.1">
    <property type="nucleotide sequence ID" value="XM_005827842.1"/>
</dbReference>
<dbReference type="PROSITE" id="PS00636">
    <property type="entry name" value="DNAJ_1"/>
    <property type="match status" value="1"/>
</dbReference>
<keyword evidence="5" id="KW-1185">Reference proteome</keyword>
<dbReference type="OrthoDB" id="10250354at2759"/>
<dbReference type="InterPro" id="IPR018253">
    <property type="entry name" value="DnaJ_domain_CS"/>
</dbReference>
<feature type="non-terminal residue" evidence="3">
    <location>
        <position position="64"/>
    </location>
</feature>
<reference evidence="4" key="3">
    <citation type="submission" date="2016-03" db="UniProtKB">
        <authorList>
            <consortium name="EnsemblProtists"/>
        </authorList>
    </citation>
    <scope>IDENTIFICATION</scope>
</reference>
<dbReference type="KEGG" id="gtt:GUITHDRAFT_43357"/>
<feature type="non-terminal residue" evidence="3">
    <location>
        <position position="1"/>
    </location>
</feature>
<dbReference type="OMA" id="FRFRIRY"/>
<proteinExistence type="predicted"/>
<dbReference type="PANTHER" id="PTHR44360">
    <property type="entry name" value="DNAJ HOMOLOG SUBFAMILY B MEMBER 9"/>
    <property type="match status" value="1"/>
</dbReference>
<dbReference type="AlphaFoldDB" id="L1IYE5"/>
<evidence type="ECO:0000313" key="3">
    <source>
        <dbReference type="EMBL" id="EKX40919.1"/>
    </source>
</evidence>
<evidence type="ECO:0000313" key="4">
    <source>
        <dbReference type="EnsemblProtists" id="EKX40919"/>
    </source>
</evidence>
<dbReference type="SUPFAM" id="SSF46565">
    <property type="entry name" value="Chaperone J-domain"/>
    <property type="match status" value="1"/>
</dbReference>
<keyword evidence="1" id="KW-0143">Chaperone</keyword>
<reference evidence="3 5" key="1">
    <citation type="journal article" date="2012" name="Nature">
        <title>Algal genomes reveal evolutionary mosaicism and the fate of nucleomorphs.</title>
        <authorList>
            <consortium name="DOE Joint Genome Institute"/>
            <person name="Curtis B.A."/>
            <person name="Tanifuji G."/>
            <person name="Burki F."/>
            <person name="Gruber A."/>
            <person name="Irimia M."/>
            <person name="Maruyama S."/>
            <person name="Arias M.C."/>
            <person name="Ball S.G."/>
            <person name="Gile G.H."/>
            <person name="Hirakawa Y."/>
            <person name="Hopkins J.F."/>
            <person name="Kuo A."/>
            <person name="Rensing S.A."/>
            <person name="Schmutz J."/>
            <person name="Symeonidi A."/>
            <person name="Elias M."/>
            <person name="Eveleigh R.J."/>
            <person name="Herman E.K."/>
            <person name="Klute M.J."/>
            <person name="Nakayama T."/>
            <person name="Obornik M."/>
            <person name="Reyes-Prieto A."/>
            <person name="Armbrust E.V."/>
            <person name="Aves S.J."/>
            <person name="Beiko R.G."/>
            <person name="Coutinho P."/>
            <person name="Dacks J.B."/>
            <person name="Durnford D.G."/>
            <person name="Fast N.M."/>
            <person name="Green B.R."/>
            <person name="Grisdale C.J."/>
            <person name="Hempel F."/>
            <person name="Henrissat B."/>
            <person name="Hoppner M.P."/>
            <person name="Ishida K."/>
            <person name="Kim E."/>
            <person name="Koreny L."/>
            <person name="Kroth P.G."/>
            <person name="Liu Y."/>
            <person name="Malik S.B."/>
            <person name="Maier U.G."/>
            <person name="McRose D."/>
            <person name="Mock T."/>
            <person name="Neilson J.A."/>
            <person name="Onodera N.T."/>
            <person name="Poole A.M."/>
            <person name="Pritham E.J."/>
            <person name="Richards T.A."/>
            <person name="Rocap G."/>
            <person name="Roy S.W."/>
            <person name="Sarai C."/>
            <person name="Schaack S."/>
            <person name="Shirato S."/>
            <person name="Slamovits C.H."/>
            <person name="Spencer D.F."/>
            <person name="Suzuki S."/>
            <person name="Worden A.Z."/>
            <person name="Zauner S."/>
            <person name="Barry K."/>
            <person name="Bell C."/>
            <person name="Bharti A.K."/>
            <person name="Crow J.A."/>
            <person name="Grimwood J."/>
            <person name="Kramer R."/>
            <person name="Lindquist E."/>
            <person name="Lucas S."/>
            <person name="Salamov A."/>
            <person name="McFadden G.I."/>
            <person name="Lane C.E."/>
            <person name="Keeling P.J."/>
            <person name="Gray M.W."/>
            <person name="Grigoriev I.V."/>
            <person name="Archibald J.M."/>
        </authorList>
    </citation>
    <scope>NUCLEOTIDE SEQUENCE</scope>
    <source>
        <strain evidence="3 5">CCMP2712</strain>
    </source>
</reference>
<dbReference type="GO" id="GO:0051787">
    <property type="term" value="F:misfolded protein binding"/>
    <property type="evidence" value="ECO:0007669"/>
    <property type="project" value="TreeGrafter"/>
</dbReference>
<dbReference type="InterPro" id="IPR001623">
    <property type="entry name" value="DnaJ_domain"/>
</dbReference>
<dbReference type="SMART" id="SM00271">
    <property type="entry name" value="DnaJ"/>
    <property type="match status" value="1"/>
</dbReference>
<dbReference type="GeneID" id="17297655"/>
<dbReference type="Pfam" id="PF00226">
    <property type="entry name" value="DnaJ"/>
    <property type="match status" value="1"/>
</dbReference>
<dbReference type="EnsemblProtists" id="EKX40919">
    <property type="protein sequence ID" value="EKX40919"/>
    <property type="gene ID" value="GUITHDRAFT_43357"/>
</dbReference>
<dbReference type="EMBL" id="JH993027">
    <property type="protein sequence ID" value="EKX40919.1"/>
    <property type="molecule type" value="Genomic_DNA"/>
</dbReference>
<dbReference type="Gene3D" id="1.10.287.110">
    <property type="entry name" value="DnaJ domain"/>
    <property type="match status" value="1"/>
</dbReference>
<evidence type="ECO:0000313" key="5">
    <source>
        <dbReference type="Proteomes" id="UP000011087"/>
    </source>
</evidence>
<evidence type="ECO:0000259" key="2">
    <source>
        <dbReference type="PROSITE" id="PS50076"/>
    </source>
</evidence>
<dbReference type="HOGENOM" id="CLU_017633_18_2_1"/>
<dbReference type="PaxDb" id="55529-EKX40919"/>
<dbReference type="InterPro" id="IPR051948">
    <property type="entry name" value="Hsp70_co-chaperone_J-domain"/>
</dbReference>
<dbReference type="Proteomes" id="UP000011087">
    <property type="component" value="Unassembled WGS sequence"/>
</dbReference>
<dbReference type="GO" id="GO:0036503">
    <property type="term" value="P:ERAD pathway"/>
    <property type="evidence" value="ECO:0007669"/>
    <property type="project" value="TreeGrafter"/>
</dbReference>
<gene>
    <name evidence="3" type="ORF">GUITHDRAFT_43357</name>
</gene>
<dbReference type="PRINTS" id="PR00625">
    <property type="entry name" value="JDOMAIN"/>
</dbReference>
<dbReference type="CDD" id="cd06257">
    <property type="entry name" value="DnaJ"/>
    <property type="match status" value="1"/>
</dbReference>
<dbReference type="GO" id="GO:0005783">
    <property type="term" value="C:endoplasmic reticulum"/>
    <property type="evidence" value="ECO:0007669"/>
    <property type="project" value="TreeGrafter"/>
</dbReference>
<dbReference type="GO" id="GO:0051087">
    <property type="term" value="F:protein-folding chaperone binding"/>
    <property type="evidence" value="ECO:0007669"/>
    <property type="project" value="TreeGrafter"/>
</dbReference>
<name>L1IYE5_GUITC</name>
<accession>L1IYE5</accession>
<dbReference type="STRING" id="905079.L1IYE5"/>
<feature type="domain" description="J" evidence="2">
    <location>
        <begin position="1"/>
        <end position="64"/>
    </location>
</feature>
<reference evidence="5" key="2">
    <citation type="submission" date="2012-11" db="EMBL/GenBank/DDBJ databases">
        <authorList>
            <person name="Kuo A."/>
            <person name="Curtis B.A."/>
            <person name="Tanifuji G."/>
            <person name="Burki F."/>
            <person name="Gruber A."/>
            <person name="Irimia M."/>
            <person name="Maruyama S."/>
            <person name="Arias M.C."/>
            <person name="Ball S.G."/>
            <person name="Gile G.H."/>
            <person name="Hirakawa Y."/>
            <person name="Hopkins J.F."/>
            <person name="Rensing S.A."/>
            <person name="Schmutz J."/>
            <person name="Symeonidi A."/>
            <person name="Elias M."/>
            <person name="Eveleigh R.J."/>
            <person name="Herman E.K."/>
            <person name="Klute M.J."/>
            <person name="Nakayama T."/>
            <person name="Obornik M."/>
            <person name="Reyes-Prieto A."/>
            <person name="Armbrust E.V."/>
            <person name="Aves S.J."/>
            <person name="Beiko R.G."/>
            <person name="Coutinho P."/>
            <person name="Dacks J.B."/>
            <person name="Durnford D.G."/>
            <person name="Fast N.M."/>
            <person name="Green B.R."/>
            <person name="Grisdale C."/>
            <person name="Hempe F."/>
            <person name="Henrissat B."/>
            <person name="Hoppner M.P."/>
            <person name="Ishida K.-I."/>
            <person name="Kim E."/>
            <person name="Koreny L."/>
            <person name="Kroth P.G."/>
            <person name="Liu Y."/>
            <person name="Malik S.-B."/>
            <person name="Maier U.G."/>
            <person name="McRose D."/>
            <person name="Mock T."/>
            <person name="Neilson J.A."/>
            <person name="Onodera N.T."/>
            <person name="Poole A.M."/>
            <person name="Pritham E.J."/>
            <person name="Richards T.A."/>
            <person name="Rocap G."/>
            <person name="Roy S.W."/>
            <person name="Sarai C."/>
            <person name="Schaack S."/>
            <person name="Shirato S."/>
            <person name="Slamovits C.H."/>
            <person name="Spencer D.F."/>
            <person name="Suzuki S."/>
            <person name="Worden A.Z."/>
            <person name="Zauner S."/>
            <person name="Barry K."/>
            <person name="Bell C."/>
            <person name="Bharti A.K."/>
            <person name="Crow J.A."/>
            <person name="Grimwood J."/>
            <person name="Kramer R."/>
            <person name="Lindquist E."/>
            <person name="Lucas S."/>
            <person name="Salamov A."/>
            <person name="McFadden G.I."/>
            <person name="Lane C.E."/>
            <person name="Keeling P.J."/>
            <person name="Gray M.W."/>
            <person name="Grigoriev I.V."/>
            <person name="Archibald J.M."/>
        </authorList>
    </citation>
    <scope>NUCLEOTIDE SEQUENCE</scope>
    <source>
        <strain evidence="5">CCMP2712</strain>
    </source>
</reference>
<sequence>DHYTLLGVSRDSSSKEIQDMFKRLARQFHPDRNVGDPTANQKFFAINQAHQVLTDPDKRAEYDK</sequence>
<organism evidence="3">
    <name type="scientific">Guillardia theta (strain CCMP2712)</name>
    <name type="common">Cryptophyte</name>
    <dbReference type="NCBI Taxonomy" id="905079"/>
    <lineage>
        <taxon>Eukaryota</taxon>
        <taxon>Cryptophyceae</taxon>
        <taxon>Pyrenomonadales</taxon>
        <taxon>Geminigeraceae</taxon>
        <taxon>Guillardia</taxon>
    </lineage>
</organism>
<dbReference type="InterPro" id="IPR036869">
    <property type="entry name" value="J_dom_sf"/>
</dbReference>
<evidence type="ECO:0000256" key="1">
    <source>
        <dbReference type="ARBA" id="ARBA00023186"/>
    </source>
</evidence>
<protein>
    <recommendedName>
        <fullName evidence="2">J domain-containing protein</fullName>
    </recommendedName>
</protein>
<dbReference type="PROSITE" id="PS50076">
    <property type="entry name" value="DNAJ_2"/>
    <property type="match status" value="1"/>
</dbReference>